<keyword evidence="3" id="KW-1185">Reference proteome</keyword>
<dbReference type="RefSeq" id="WP_146450854.1">
    <property type="nucleotide sequence ID" value="NZ_SJPS01000003.1"/>
</dbReference>
<dbReference type="Proteomes" id="UP000318437">
    <property type="component" value="Unassembled WGS sequence"/>
</dbReference>
<proteinExistence type="predicted"/>
<dbReference type="OrthoDB" id="213584at2"/>
<gene>
    <name evidence="2" type="ORF">Pla144_24570</name>
</gene>
<reference evidence="2 3" key="1">
    <citation type="submission" date="2019-02" db="EMBL/GenBank/DDBJ databases">
        <title>Deep-cultivation of Planctomycetes and their phenomic and genomic characterization uncovers novel biology.</title>
        <authorList>
            <person name="Wiegand S."/>
            <person name="Jogler M."/>
            <person name="Boedeker C."/>
            <person name="Pinto D."/>
            <person name="Vollmers J."/>
            <person name="Rivas-Marin E."/>
            <person name="Kohn T."/>
            <person name="Peeters S.H."/>
            <person name="Heuer A."/>
            <person name="Rast P."/>
            <person name="Oberbeckmann S."/>
            <person name="Bunk B."/>
            <person name="Jeske O."/>
            <person name="Meyerdierks A."/>
            <person name="Storesund J.E."/>
            <person name="Kallscheuer N."/>
            <person name="Luecker S."/>
            <person name="Lage O.M."/>
            <person name="Pohl T."/>
            <person name="Merkel B.J."/>
            <person name="Hornburger P."/>
            <person name="Mueller R.-W."/>
            <person name="Bruemmer F."/>
            <person name="Labrenz M."/>
            <person name="Spormann A.M."/>
            <person name="Op Den Camp H."/>
            <person name="Overmann J."/>
            <person name="Amann R."/>
            <person name="Jetten M.S.M."/>
            <person name="Mascher T."/>
            <person name="Medema M.H."/>
            <person name="Devos D.P."/>
            <person name="Kaster A.-K."/>
            <person name="Ovreas L."/>
            <person name="Rohde M."/>
            <person name="Galperin M.Y."/>
            <person name="Jogler C."/>
        </authorList>
    </citation>
    <scope>NUCLEOTIDE SEQUENCE [LARGE SCALE GENOMIC DNA]</scope>
    <source>
        <strain evidence="2 3">Pla144</strain>
    </source>
</reference>
<protein>
    <submittedName>
        <fullName evidence="2">Uncharacterized protein</fullName>
    </submittedName>
</protein>
<evidence type="ECO:0000256" key="1">
    <source>
        <dbReference type="SAM" id="MobiDB-lite"/>
    </source>
</evidence>
<sequence>MPPEMDPEEIQRRMKTLRNSLDFDVERVASSVRAKTDWRYLVSSHPWLTLGAATAVGYLAVPRRVEKVVSDVDMLRQLAKEGKIMLAPQGITNPKSESWANKLFAVALAMGSRAAVSYATNFLSQAFEQASQKRSANDSEHDSTYAGAQPR</sequence>
<feature type="region of interest" description="Disordered" evidence="1">
    <location>
        <begin position="130"/>
        <end position="151"/>
    </location>
</feature>
<name>A0A5C6CSX5_9BACT</name>
<evidence type="ECO:0000313" key="2">
    <source>
        <dbReference type="EMBL" id="TWU27680.1"/>
    </source>
</evidence>
<organism evidence="2 3">
    <name type="scientific">Bythopirellula polymerisocia</name>
    <dbReference type="NCBI Taxonomy" id="2528003"/>
    <lineage>
        <taxon>Bacteria</taxon>
        <taxon>Pseudomonadati</taxon>
        <taxon>Planctomycetota</taxon>
        <taxon>Planctomycetia</taxon>
        <taxon>Pirellulales</taxon>
        <taxon>Lacipirellulaceae</taxon>
        <taxon>Bythopirellula</taxon>
    </lineage>
</organism>
<accession>A0A5C6CSX5</accession>
<evidence type="ECO:0000313" key="3">
    <source>
        <dbReference type="Proteomes" id="UP000318437"/>
    </source>
</evidence>
<dbReference type="EMBL" id="SJPS01000003">
    <property type="protein sequence ID" value="TWU27680.1"/>
    <property type="molecule type" value="Genomic_DNA"/>
</dbReference>
<dbReference type="AlphaFoldDB" id="A0A5C6CSX5"/>
<comment type="caution">
    <text evidence="2">The sequence shown here is derived from an EMBL/GenBank/DDBJ whole genome shotgun (WGS) entry which is preliminary data.</text>
</comment>